<evidence type="ECO:0000256" key="3">
    <source>
        <dbReference type="ARBA" id="ARBA00022448"/>
    </source>
</evidence>
<keyword evidence="6 8" id="KW-1133">Transmembrane helix</keyword>
<dbReference type="Proteomes" id="UP000236736">
    <property type="component" value="Unassembled WGS sequence"/>
</dbReference>
<evidence type="ECO:0000256" key="8">
    <source>
        <dbReference type="SAM" id="Phobius"/>
    </source>
</evidence>
<feature type="transmembrane region" description="Helical" evidence="8">
    <location>
        <begin position="194"/>
        <end position="219"/>
    </location>
</feature>
<keyword evidence="4" id="KW-1003">Cell membrane</keyword>
<keyword evidence="5 8" id="KW-0812">Transmembrane</keyword>
<feature type="transmembrane region" description="Helical" evidence="8">
    <location>
        <begin position="225"/>
        <end position="248"/>
    </location>
</feature>
<sequence length="357" mass="39790">MQPYLKALSVMVFIIVLIFFLIIGRSLLIPLFMGGFFAILFTPLTIFLEKHKVPKTLASVISLLLMVALVAGLISFIISNVVSFTKDFNNVSDRLVTVAEQIDNWTARVFGINENLAEKAESKYLVELLNQNSLSISAFALNAIGSLSGLVLIPVFMFFFLLYRDHLTKMMVLIYRDRDPVLVKMRITNLRKVIQNYITGVGKVMVILAVLNISAYSILGIKHAIFFGIIGAVLNIIPYVGPFFGVLLPIVYSFLTMDSLFYPIAVLVIYQVIQMVEGNFLTPKIVGGNVNLNAFITFLGLLVGAAIWGVAGMILVIPTMAILREIFELSENTKPFALLLGEEKDDEKYQSKDENKE</sequence>
<dbReference type="InterPro" id="IPR002549">
    <property type="entry name" value="AI-2E-like"/>
</dbReference>
<feature type="transmembrane region" description="Helical" evidence="8">
    <location>
        <begin position="296"/>
        <end position="317"/>
    </location>
</feature>
<reference evidence="10" key="1">
    <citation type="submission" date="2016-10" db="EMBL/GenBank/DDBJ databases">
        <authorList>
            <person name="Varghese N."/>
            <person name="Submissions S."/>
        </authorList>
    </citation>
    <scope>NUCLEOTIDE SEQUENCE [LARGE SCALE GENOMIC DNA]</scope>
    <source>
        <strain evidence="10">DSM 17298</strain>
    </source>
</reference>
<accession>A0A1H5WZ05</accession>
<feature type="transmembrane region" description="Helical" evidence="8">
    <location>
        <begin position="260"/>
        <end position="276"/>
    </location>
</feature>
<feature type="transmembrane region" description="Helical" evidence="8">
    <location>
        <begin position="139"/>
        <end position="163"/>
    </location>
</feature>
<dbReference type="Pfam" id="PF01594">
    <property type="entry name" value="AI-2E_transport"/>
    <property type="match status" value="1"/>
</dbReference>
<evidence type="ECO:0000313" key="10">
    <source>
        <dbReference type="Proteomes" id="UP000236736"/>
    </source>
</evidence>
<comment type="subcellular location">
    <subcellularLocation>
        <location evidence="1">Cell membrane</location>
        <topology evidence="1">Multi-pass membrane protein</topology>
    </subcellularLocation>
</comment>
<evidence type="ECO:0000256" key="4">
    <source>
        <dbReference type="ARBA" id="ARBA00022475"/>
    </source>
</evidence>
<evidence type="ECO:0000256" key="5">
    <source>
        <dbReference type="ARBA" id="ARBA00022692"/>
    </source>
</evidence>
<protein>
    <submittedName>
        <fullName evidence="9">Predicted PurR-regulated permease PerM</fullName>
    </submittedName>
</protein>
<dbReference type="AlphaFoldDB" id="A0A1H5WZ05"/>
<evidence type="ECO:0000256" key="2">
    <source>
        <dbReference type="ARBA" id="ARBA00009773"/>
    </source>
</evidence>
<evidence type="ECO:0000256" key="1">
    <source>
        <dbReference type="ARBA" id="ARBA00004651"/>
    </source>
</evidence>
<dbReference type="GO" id="GO:0005886">
    <property type="term" value="C:plasma membrane"/>
    <property type="evidence" value="ECO:0007669"/>
    <property type="project" value="UniProtKB-SubCell"/>
</dbReference>
<evidence type="ECO:0000256" key="7">
    <source>
        <dbReference type="ARBA" id="ARBA00023136"/>
    </source>
</evidence>
<dbReference type="STRING" id="1120964.GCA_001313265_04752"/>
<dbReference type="PANTHER" id="PTHR21716">
    <property type="entry name" value="TRANSMEMBRANE PROTEIN"/>
    <property type="match status" value="1"/>
</dbReference>
<comment type="similarity">
    <text evidence="2">Belongs to the autoinducer-2 exporter (AI-2E) (TC 2.A.86) family.</text>
</comment>
<proteinExistence type="inferred from homology"/>
<evidence type="ECO:0000256" key="6">
    <source>
        <dbReference type="ARBA" id="ARBA00022989"/>
    </source>
</evidence>
<evidence type="ECO:0000313" key="9">
    <source>
        <dbReference type="EMBL" id="SEG04889.1"/>
    </source>
</evidence>
<feature type="transmembrane region" description="Helical" evidence="8">
    <location>
        <begin position="7"/>
        <end position="23"/>
    </location>
</feature>
<name>A0A1H5WZ05_9BACT</name>
<keyword evidence="7 8" id="KW-0472">Membrane</keyword>
<dbReference type="PANTHER" id="PTHR21716:SF53">
    <property type="entry name" value="PERMEASE PERM-RELATED"/>
    <property type="match status" value="1"/>
</dbReference>
<keyword evidence="10" id="KW-1185">Reference proteome</keyword>
<organism evidence="9 10">
    <name type="scientific">Algoriphagus boritolerans DSM 17298 = JCM 18970</name>
    <dbReference type="NCBI Taxonomy" id="1120964"/>
    <lineage>
        <taxon>Bacteria</taxon>
        <taxon>Pseudomonadati</taxon>
        <taxon>Bacteroidota</taxon>
        <taxon>Cytophagia</taxon>
        <taxon>Cytophagales</taxon>
        <taxon>Cyclobacteriaceae</taxon>
        <taxon>Algoriphagus</taxon>
    </lineage>
</organism>
<feature type="transmembrane region" description="Helical" evidence="8">
    <location>
        <begin position="29"/>
        <end position="48"/>
    </location>
</feature>
<feature type="transmembrane region" description="Helical" evidence="8">
    <location>
        <begin position="60"/>
        <end position="82"/>
    </location>
</feature>
<dbReference type="EMBL" id="FNVR01000011">
    <property type="protein sequence ID" value="SEG04889.1"/>
    <property type="molecule type" value="Genomic_DNA"/>
</dbReference>
<keyword evidence="3" id="KW-0813">Transport</keyword>
<gene>
    <name evidence="9" type="ORF">SAMN03080598_02318</name>
</gene>